<accession>A0A261UZ97</accession>
<evidence type="ECO:0000256" key="7">
    <source>
        <dbReference type="SAM" id="MobiDB-lite"/>
    </source>
</evidence>
<dbReference type="OrthoDB" id="9796561at2"/>
<dbReference type="PANTHER" id="PTHR21708:SF45">
    <property type="entry name" value="2-DEHYDROPANTOATE 2-REDUCTASE"/>
    <property type="match status" value="1"/>
</dbReference>
<evidence type="ECO:0000259" key="10">
    <source>
        <dbReference type="Pfam" id="PF08546"/>
    </source>
</evidence>
<keyword evidence="8" id="KW-0812">Transmembrane</keyword>
<dbReference type="GO" id="GO:0005737">
    <property type="term" value="C:cytoplasm"/>
    <property type="evidence" value="ECO:0007669"/>
    <property type="project" value="TreeGrafter"/>
</dbReference>
<dbReference type="EMBL" id="NEVS01000001">
    <property type="protein sequence ID" value="OZI66921.1"/>
    <property type="molecule type" value="Genomic_DNA"/>
</dbReference>
<dbReference type="EC" id="1.1.1.169" evidence="2"/>
<dbReference type="FunFam" id="1.10.1040.10:FF:000017">
    <property type="entry name" value="2-dehydropantoate 2-reductase"/>
    <property type="match status" value="1"/>
</dbReference>
<dbReference type="Pfam" id="PF08546">
    <property type="entry name" value="ApbA_C"/>
    <property type="match status" value="1"/>
</dbReference>
<comment type="pathway">
    <text evidence="1">Cofactor biosynthesis; (R)-pantothenate biosynthesis; (R)-pantoate from 3-methyl-2-oxobutanoate: step 2/2.</text>
</comment>
<feature type="domain" description="Ketopantoate reductase N-terminal" evidence="9">
    <location>
        <begin position="53"/>
        <end position="219"/>
    </location>
</feature>
<evidence type="ECO:0000256" key="4">
    <source>
        <dbReference type="ARBA" id="ARBA00022655"/>
    </source>
</evidence>
<dbReference type="InterPro" id="IPR013752">
    <property type="entry name" value="KPA_reductase"/>
</dbReference>
<dbReference type="SUPFAM" id="SSF48179">
    <property type="entry name" value="6-phosphogluconate dehydrogenase C-terminal domain-like"/>
    <property type="match status" value="1"/>
</dbReference>
<gene>
    <name evidence="11" type="ORF">CAL28_04175</name>
</gene>
<evidence type="ECO:0000256" key="8">
    <source>
        <dbReference type="SAM" id="Phobius"/>
    </source>
</evidence>
<feature type="region of interest" description="Disordered" evidence="7">
    <location>
        <begin position="16"/>
        <end position="45"/>
    </location>
</feature>
<reference evidence="12" key="1">
    <citation type="submission" date="2017-05" db="EMBL/GenBank/DDBJ databases">
        <title>Complete and WGS of Bordetella genogroups.</title>
        <authorList>
            <person name="Spilker T."/>
            <person name="Lipuma J."/>
        </authorList>
    </citation>
    <scope>NUCLEOTIDE SEQUENCE [LARGE SCALE GENOMIC DNA]</scope>
    <source>
        <strain evidence="12">AU8856</strain>
    </source>
</reference>
<keyword evidence="8" id="KW-0472">Membrane</keyword>
<dbReference type="SUPFAM" id="SSF51735">
    <property type="entry name" value="NAD(P)-binding Rossmann-fold domains"/>
    <property type="match status" value="1"/>
</dbReference>
<keyword evidence="4" id="KW-0566">Pantothenate biosynthesis</keyword>
<evidence type="ECO:0000256" key="1">
    <source>
        <dbReference type="ARBA" id="ARBA00004994"/>
    </source>
</evidence>
<sequence length="383" mass="40814">MRRNREARPAILAIRGFPRRRPGPDPGLVSRRRQRRSPVDRASRARSKKDMDVCVFGAGAIGGFMAARLAADGQAKVSVIARGAHLAAIQTHGLRVLSTGGDIAARPAHAVDRPQDLPPQDIVFVTLKAYALPAAASAIAVLLKPGGHAVFVTNGLTWWWKHGLPDPGPLPLLDPDGALWNTLTPQRVLGCVVYAPTEVIEPGVVRHTGPNRWLLGEPDGADSARLRATIELMRHAGLGAEAPADLRREVWSKLMRNAALNPLCALTRLPSNELASDPQLLAIGDGIIAELVAIAAAQGNHVEDQAEEARSALRRGGPAGNKPVGGMRPSMLQDALAGRPTEVEAILGQLQAFAREAGVPCPHIDGVLPLMRGLDRSLRLSRD</sequence>
<evidence type="ECO:0000256" key="5">
    <source>
        <dbReference type="ARBA" id="ARBA00032024"/>
    </source>
</evidence>
<dbReference type="InterPro" id="IPR013332">
    <property type="entry name" value="KPR_N"/>
</dbReference>
<comment type="caution">
    <text evidence="11">The sequence shown here is derived from an EMBL/GenBank/DDBJ whole genome shotgun (WGS) entry which is preliminary data.</text>
</comment>
<proteinExistence type="predicted"/>
<evidence type="ECO:0000313" key="11">
    <source>
        <dbReference type="EMBL" id="OZI66921.1"/>
    </source>
</evidence>
<name>A0A261UZ97_9BORD</name>
<comment type="catalytic activity">
    <reaction evidence="6">
        <text>(R)-pantoate + NADP(+) = 2-dehydropantoate + NADPH + H(+)</text>
        <dbReference type="Rhea" id="RHEA:16233"/>
        <dbReference type="ChEBI" id="CHEBI:11561"/>
        <dbReference type="ChEBI" id="CHEBI:15378"/>
        <dbReference type="ChEBI" id="CHEBI:15980"/>
        <dbReference type="ChEBI" id="CHEBI:57783"/>
        <dbReference type="ChEBI" id="CHEBI:58349"/>
        <dbReference type="EC" id="1.1.1.169"/>
    </reaction>
</comment>
<feature type="region of interest" description="Disordered" evidence="7">
    <location>
        <begin position="305"/>
        <end position="331"/>
    </location>
</feature>
<keyword evidence="8" id="KW-1133">Transmembrane helix</keyword>
<evidence type="ECO:0000256" key="6">
    <source>
        <dbReference type="ARBA" id="ARBA00048793"/>
    </source>
</evidence>
<evidence type="ECO:0000256" key="2">
    <source>
        <dbReference type="ARBA" id="ARBA00013014"/>
    </source>
</evidence>
<dbReference type="InterPro" id="IPR013328">
    <property type="entry name" value="6PGD_dom2"/>
</dbReference>
<feature type="transmembrane region" description="Helical" evidence="8">
    <location>
        <begin position="53"/>
        <end position="71"/>
    </location>
</feature>
<dbReference type="Gene3D" id="3.40.50.720">
    <property type="entry name" value="NAD(P)-binding Rossmann-like Domain"/>
    <property type="match status" value="1"/>
</dbReference>
<dbReference type="InterPro" id="IPR008927">
    <property type="entry name" value="6-PGluconate_DH-like_C_sf"/>
</dbReference>
<feature type="domain" description="Ketopantoate reductase C-terminal" evidence="10">
    <location>
        <begin position="245"/>
        <end position="373"/>
    </location>
</feature>
<dbReference type="Proteomes" id="UP000215767">
    <property type="component" value="Unassembled WGS sequence"/>
</dbReference>
<dbReference type="InterPro" id="IPR051402">
    <property type="entry name" value="KPR-Related"/>
</dbReference>
<dbReference type="InterPro" id="IPR036291">
    <property type="entry name" value="NAD(P)-bd_dom_sf"/>
</dbReference>
<evidence type="ECO:0000259" key="9">
    <source>
        <dbReference type="Pfam" id="PF02558"/>
    </source>
</evidence>
<evidence type="ECO:0000313" key="12">
    <source>
        <dbReference type="Proteomes" id="UP000215767"/>
    </source>
</evidence>
<protein>
    <recommendedName>
        <fullName evidence="3">2-dehydropantoate 2-reductase</fullName>
        <ecNumber evidence="2">1.1.1.169</ecNumber>
    </recommendedName>
    <alternativeName>
        <fullName evidence="5">Ketopantoate reductase</fullName>
    </alternativeName>
</protein>
<dbReference type="Gene3D" id="1.10.1040.10">
    <property type="entry name" value="N-(1-d-carboxylethyl)-l-norvaline Dehydrogenase, domain 2"/>
    <property type="match status" value="1"/>
</dbReference>
<dbReference type="NCBIfam" id="NF005089">
    <property type="entry name" value="PRK06522.1-4"/>
    <property type="match status" value="1"/>
</dbReference>
<organism evidence="11 12">
    <name type="scientific">Bordetella genomosp. 11</name>
    <dbReference type="NCBI Taxonomy" id="1416808"/>
    <lineage>
        <taxon>Bacteria</taxon>
        <taxon>Pseudomonadati</taxon>
        <taxon>Pseudomonadota</taxon>
        <taxon>Betaproteobacteria</taxon>
        <taxon>Burkholderiales</taxon>
        <taxon>Alcaligenaceae</taxon>
        <taxon>Bordetella</taxon>
    </lineage>
</organism>
<dbReference type="PANTHER" id="PTHR21708">
    <property type="entry name" value="PROBABLE 2-DEHYDROPANTOATE 2-REDUCTASE"/>
    <property type="match status" value="1"/>
</dbReference>
<dbReference type="UniPathway" id="UPA00028">
    <property type="reaction ID" value="UER00004"/>
</dbReference>
<evidence type="ECO:0000256" key="3">
    <source>
        <dbReference type="ARBA" id="ARBA00019465"/>
    </source>
</evidence>
<dbReference type="GO" id="GO:0008677">
    <property type="term" value="F:2-dehydropantoate 2-reductase activity"/>
    <property type="evidence" value="ECO:0007669"/>
    <property type="project" value="UniProtKB-EC"/>
</dbReference>
<dbReference type="AlphaFoldDB" id="A0A261UZ97"/>
<keyword evidence="12" id="KW-1185">Reference proteome</keyword>
<dbReference type="GO" id="GO:0015940">
    <property type="term" value="P:pantothenate biosynthetic process"/>
    <property type="evidence" value="ECO:0007669"/>
    <property type="project" value="UniProtKB-UniPathway"/>
</dbReference>
<dbReference type="Pfam" id="PF02558">
    <property type="entry name" value="ApbA"/>
    <property type="match status" value="1"/>
</dbReference>